<dbReference type="EMBL" id="WSFA01000004">
    <property type="protein sequence ID" value="NDL37767.1"/>
    <property type="molecule type" value="Genomic_DNA"/>
</dbReference>
<organism evidence="6 7">
    <name type="scientific">Photorhabdus laumondii subsp. laumondii</name>
    <name type="common">Photorhabdus luminescens subsp. laumondii</name>
    <dbReference type="NCBI Taxonomy" id="141679"/>
    <lineage>
        <taxon>Bacteria</taxon>
        <taxon>Pseudomonadati</taxon>
        <taxon>Pseudomonadota</taxon>
        <taxon>Gammaproteobacteria</taxon>
        <taxon>Enterobacterales</taxon>
        <taxon>Morganellaceae</taxon>
        <taxon>Photorhabdus</taxon>
    </lineage>
</organism>
<dbReference type="SUPFAM" id="SSF56784">
    <property type="entry name" value="HAD-like"/>
    <property type="match status" value="1"/>
</dbReference>
<dbReference type="Gene3D" id="3.30.1240.10">
    <property type="match status" value="1"/>
</dbReference>
<comment type="caution">
    <text evidence="6">The sequence shown here is derived from an EMBL/GenBank/DDBJ whole genome shotgun (WGS) entry which is preliminary data.</text>
</comment>
<dbReference type="CDD" id="cd07516">
    <property type="entry name" value="HAD_Pase"/>
    <property type="match status" value="1"/>
</dbReference>
<dbReference type="PROSITE" id="PS01229">
    <property type="entry name" value="COF_2"/>
    <property type="match status" value="1"/>
</dbReference>
<comment type="cofactor">
    <cofactor evidence="1">
        <name>Mg(2+)</name>
        <dbReference type="ChEBI" id="CHEBI:18420"/>
    </cofactor>
</comment>
<keyword evidence="3 6" id="KW-0378">Hydrolase</keyword>
<evidence type="ECO:0000313" key="6">
    <source>
        <dbReference type="EMBL" id="NDL37767.1"/>
    </source>
</evidence>
<gene>
    <name evidence="6" type="ORF">GPY51_02850</name>
</gene>
<dbReference type="NCBIfam" id="TIGR01484">
    <property type="entry name" value="HAD-SF-IIB"/>
    <property type="match status" value="1"/>
</dbReference>
<dbReference type="Gene3D" id="3.40.50.1000">
    <property type="entry name" value="HAD superfamily/HAD-like"/>
    <property type="match status" value="1"/>
</dbReference>
<dbReference type="InterPro" id="IPR023214">
    <property type="entry name" value="HAD_sf"/>
</dbReference>
<dbReference type="NCBIfam" id="TIGR00099">
    <property type="entry name" value="Cof-subfamily"/>
    <property type="match status" value="1"/>
</dbReference>
<dbReference type="PROSITE" id="PS01228">
    <property type="entry name" value="COF_1"/>
    <property type="match status" value="1"/>
</dbReference>
<dbReference type="GO" id="GO:0000287">
    <property type="term" value="F:magnesium ion binding"/>
    <property type="evidence" value="ECO:0007669"/>
    <property type="project" value="UniProtKB-ARBA"/>
</dbReference>
<dbReference type="Pfam" id="PF08282">
    <property type="entry name" value="Hydrolase_3"/>
    <property type="match status" value="1"/>
</dbReference>
<evidence type="ECO:0000256" key="1">
    <source>
        <dbReference type="ARBA" id="ARBA00001946"/>
    </source>
</evidence>
<proteinExistence type="inferred from homology"/>
<protein>
    <submittedName>
        <fullName evidence="6">Cof-type HAD-IIB family hydrolase</fullName>
    </submittedName>
</protein>
<accession>A0A6L9JFP6</accession>
<evidence type="ECO:0000256" key="3">
    <source>
        <dbReference type="ARBA" id="ARBA00022801"/>
    </source>
</evidence>
<dbReference type="SFLD" id="SFLDS00003">
    <property type="entry name" value="Haloacid_Dehalogenase"/>
    <property type="match status" value="1"/>
</dbReference>
<dbReference type="InterPro" id="IPR000150">
    <property type="entry name" value="Cof"/>
</dbReference>
<sequence length="275" mass="30543">MPLTLERPMYNLIATDLDGTLLLQEDIIGKFTRKVLTDLSSMGKQIVFATGRHHADVNSIIGDFDIPVHLITSNGARLTSACKNLDIRQHLPSHIVKRVIEETQVDNDLVINMYCGSQWLTNEVNHNFSDFSQNDNFNPTFKCVDEMPCDAVEKVFFIHKSRNHDALVKLERHLIDLFSDNVSIAFSFPWCLEVMGSGVSKGQALIQLAGFLGIPMNKTIAFGDGMNDVEMLSTVAKGVIMGTAHNRVKQALPDADIIGSCCEESVAHYLSENMC</sequence>
<dbReference type="AlphaFoldDB" id="A0A6L9JFP6"/>
<dbReference type="InterPro" id="IPR036412">
    <property type="entry name" value="HAD-like_sf"/>
</dbReference>
<evidence type="ECO:0000256" key="2">
    <source>
        <dbReference type="ARBA" id="ARBA00022723"/>
    </source>
</evidence>
<dbReference type="Proteomes" id="UP000479300">
    <property type="component" value="Unassembled WGS sequence"/>
</dbReference>
<dbReference type="GO" id="GO:0016791">
    <property type="term" value="F:phosphatase activity"/>
    <property type="evidence" value="ECO:0007669"/>
    <property type="project" value="UniProtKB-ARBA"/>
</dbReference>
<evidence type="ECO:0000256" key="5">
    <source>
        <dbReference type="ARBA" id="ARBA00034778"/>
    </source>
</evidence>
<name>A0A6L9JFP6_PHOLM</name>
<keyword evidence="4" id="KW-0460">Magnesium</keyword>
<dbReference type="PANTHER" id="PTHR47267">
    <property type="match status" value="1"/>
</dbReference>
<dbReference type="InterPro" id="IPR006379">
    <property type="entry name" value="HAD-SF_hydro_IIB"/>
</dbReference>
<dbReference type="SFLD" id="SFLDG01140">
    <property type="entry name" value="C2.B:_Phosphomannomutase_and_P"/>
    <property type="match status" value="1"/>
</dbReference>
<evidence type="ECO:0000256" key="4">
    <source>
        <dbReference type="ARBA" id="ARBA00022842"/>
    </source>
</evidence>
<dbReference type="PANTHER" id="PTHR47267:SF4">
    <property type="entry name" value="PYRIDOXAL PHOSPHATE PHOSPHATASE YIGL"/>
    <property type="match status" value="1"/>
</dbReference>
<reference evidence="6 7" key="1">
    <citation type="submission" date="2019-12" db="EMBL/GenBank/DDBJ databases">
        <title>Engineering Photorhabdus to improve their lethality against agricultural pests.</title>
        <authorList>
            <person name="Machado R.A.R."/>
        </authorList>
    </citation>
    <scope>NUCLEOTIDE SEQUENCE [LARGE SCALE GENOMIC DNA]</scope>
    <source>
        <strain evidence="6 7">EN01</strain>
    </source>
</reference>
<keyword evidence="2" id="KW-0479">Metal-binding</keyword>
<comment type="similarity">
    <text evidence="5">Belongs to the HAD-like hydrolase superfamily. Cof family.</text>
</comment>
<evidence type="ECO:0000313" key="7">
    <source>
        <dbReference type="Proteomes" id="UP000479300"/>
    </source>
</evidence>